<dbReference type="InterPro" id="IPR027417">
    <property type="entry name" value="P-loop_NTPase"/>
</dbReference>
<dbReference type="PROSITE" id="PS51192">
    <property type="entry name" value="HELICASE_ATP_BIND_1"/>
    <property type="match status" value="1"/>
</dbReference>
<dbReference type="FunFam" id="3.40.50.300:FF:000325">
    <property type="entry name" value="ATP-dependent RNA helicase DHX29"/>
    <property type="match status" value="1"/>
</dbReference>
<feature type="domain" description="Helicase C-terminal" evidence="14">
    <location>
        <begin position="854"/>
        <end position="1023"/>
    </location>
</feature>
<dbReference type="CDD" id="cd18791">
    <property type="entry name" value="SF2_C_RHA"/>
    <property type="match status" value="1"/>
</dbReference>
<dbReference type="InterPro" id="IPR011545">
    <property type="entry name" value="DEAD/DEAH_box_helicase_dom"/>
</dbReference>
<dbReference type="InterPro" id="IPR007502">
    <property type="entry name" value="Helicase-assoc_dom"/>
</dbReference>
<feature type="compositionally biased region" description="Polar residues" evidence="12">
    <location>
        <begin position="280"/>
        <end position="314"/>
    </location>
</feature>
<organism evidence="15">
    <name type="scientific">Octopus bimaculoides</name>
    <name type="common">California two-spotted octopus</name>
    <dbReference type="NCBI Taxonomy" id="37653"/>
    <lineage>
        <taxon>Eukaryota</taxon>
        <taxon>Metazoa</taxon>
        <taxon>Spiralia</taxon>
        <taxon>Lophotrochozoa</taxon>
        <taxon>Mollusca</taxon>
        <taxon>Cephalopoda</taxon>
        <taxon>Coleoidea</taxon>
        <taxon>Octopodiformes</taxon>
        <taxon>Octopoda</taxon>
        <taxon>Incirrata</taxon>
        <taxon>Octopodidae</taxon>
        <taxon>Octopus</taxon>
    </lineage>
</organism>
<dbReference type="Pfam" id="PF00271">
    <property type="entry name" value="Helicase_C"/>
    <property type="match status" value="1"/>
</dbReference>
<dbReference type="InterPro" id="IPR001650">
    <property type="entry name" value="Helicase_C-like"/>
</dbReference>
<accession>A0A0L8HG90</accession>
<dbReference type="KEGG" id="obi:106871083"/>
<keyword evidence="6" id="KW-0378">Hydrolase</keyword>
<dbReference type="GO" id="GO:0003723">
    <property type="term" value="F:RNA binding"/>
    <property type="evidence" value="ECO:0007669"/>
    <property type="project" value="TreeGrafter"/>
</dbReference>
<dbReference type="SUPFAM" id="SSF52540">
    <property type="entry name" value="P-loop containing nucleoside triphosphate hydrolases"/>
    <property type="match status" value="1"/>
</dbReference>
<evidence type="ECO:0000256" key="3">
    <source>
        <dbReference type="ARBA" id="ARBA00022490"/>
    </source>
</evidence>
<dbReference type="STRING" id="37653.A0A0L8HG90"/>
<evidence type="ECO:0000256" key="7">
    <source>
        <dbReference type="ARBA" id="ARBA00022806"/>
    </source>
</evidence>
<dbReference type="GO" id="GO:0003724">
    <property type="term" value="F:RNA helicase activity"/>
    <property type="evidence" value="ECO:0007669"/>
    <property type="project" value="UniProtKB-EC"/>
</dbReference>
<keyword evidence="8" id="KW-0067">ATP-binding</keyword>
<keyword evidence="3" id="KW-0963">Cytoplasm</keyword>
<evidence type="ECO:0000256" key="10">
    <source>
        <dbReference type="ARBA" id="ARBA00023054"/>
    </source>
</evidence>
<name>A0A0L8HG90_OCTBM</name>
<feature type="region of interest" description="Disordered" evidence="12">
    <location>
        <begin position="136"/>
        <end position="173"/>
    </location>
</feature>
<dbReference type="OMA" id="SWFANMS"/>
<dbReference type="SMART" id="SM00487">
    <property type="entry name" value="DEXDc"/>
    <property type="match status" value="1"/>
</dbReference>
<reference evidence="15" key="1">
    <citation type="submission" date="2015-07" db="EMBL/GenBank/DDBJ databases">
        <title>MeaNS - Measles Nucleotide Surveillance Program.</title>
        <authorList>
            <person name="Tran T."/>
            <person name="Druce J."/>
        </authorList>
    </citation>
    <scope>NUCLEOTIDE SEQUENCE</scope>
    <source>
        <strain evidence="15">UCB-OBI-ISO-001</strain>
        <tissue evidence="15">Gonad</tissue>
    </source>
</reference>
<dbReference type="Pfam" id="PF24899">
    <property type="entry name" value="UBA_DHX29"/>
    <property type="match status" value="1"/>
</dbReference>
<feature type="domain" description="Helicase ATP-binding" evidence="13">
    <location>
        <begin position="583"/>
        <end position="752"/>
    </location>
</feature>
<keyword evidence="5" id="KW-0547">Nucleotide-binding</keyword>
<dbReference type="PANTHER" id="PTHR18934">
    <property type="entry name" value="ATP-DEPENDENT RNA HELICASE"/>
    <property type="match status" value="1"/>
</dbReference>
<dbReference type="PANTHER" id="PTHR18934:SF264">
    <property type="entry name" value="ATP-DEPENDENT RNA HELICASE DHX29"/>
    <property type="match status" value="1"/>
</dbReference>
<comment type="catalytic activity">
    <reaction evidence="11">
        <text>ATP + H2O = ADP + phosphate + H(+)</text>
        <dbReference type="Rhea" id="RHEA:13065"/>
        <dbReference type="ChEBI" id="CHEBI:15377"/>
        <dbReference type="ChEBI" id="CHEBI:15378"/>
        <dbReference type="ChEBI" id="CHEBI:30616"/>
        <dbReference type="ChEBI" id="CHEBI:43474"/>
        <dbReference type="ChEBI" id="CHEBI:456216"/>
        <dbReference type="EC" id="3.6.4.13"/>
    </reaction>
</comment>
<proteinExistence type="inferred from homology"/>
<feature type="region of interest" description="Disordered" evidence="12">
    <location>
        <begin position="268"/>
        <end position="326"/>
    </location>
</feature>
<dbReference type="SMART" id="SM00847">
    <property type="entry name" value="HA2"/>
    <property type="match status" value="1"/>
</dbReference>
<keyword evidence="9" id="KW-0648">Protein biosynthesis</keyword>
<evidence type="ECO:0000256" key="6">
    <source>
        <dbReference type="ARBA" id="ARBA00022801"/>
    </source>
</evidence>
<dbReference type="FunFam" id="3.40.50.300:FF:000500">
    <property type="entry name" value="ATP-dependent RNA helicase DHX29"/>
    <property type="match status" value="1"/>
</dbReference>
<dbReference type="InterPro" id="IPR014001">
    <property type="entry name" value="Helicase_ATP-bd"/>
</dbReference>
<feature type="compositionally biased region" description="Basic and acidic residues" evidence="12">
    <location>
        <begin position="161"/>
        <end position="173"/>
    </location>
</feature>
<keyword evidence="4" id="KW-0396">Initiation factor</keyword>
<dbReference type="FunFam" id="1.20.120.1080:FF:000002">
    <property type="entry name" value="Putative ATP-dependent RNA helicase DHX36"/>
    <property type="match status" value="1"/>
</dbReference>
<dbReference type="Gene3D" id="3.40.50.300">
    <property type="entry name" value="P-loop containing nucleotide triphosphate hydrolases"/>
    <property type="match status" value="2"/>
</dbReference>
<evidence type="ECO:0000313" key="15">
    <source>
        <dbReference type="EMBL" id="KOF87800.1"/>
    </source>
</evidence>
<evidence type="ECO:0000256" key="2">
    <source>
        <dbReference type="ARBA" id="ARBA00012552"/>
    </source>
</evidence>
<dbReference type="EMBL" id="KQ418320">
    <property type="protein sequence ID" value="KOF87800.1"/>
    <property type="molecule type" value="Genomic_DNA"/>
</dbReference>
<evidence type="ECO:0000256" key="4">
    <source>
        <dbReference type="ARBA" id="ARBA00022540"/>
    </source>
</evidence>
<evidence type="ECO:0000256" key="11">
    <source>
        <dbReference type="ARBA" id="ARBA00047984"/>
    </source>
</evidence>
<evidence type="ECO:0000256" key="9">
    <source>
        <dbReference type="ARBA" id="ARBA00022917"/>
    </source>
</evidence>
<keyword evidence="7" id="KW-0347">Helicase</keyword>
<dbReference type="InterPro" id="IPR059023">
    <property type="entry name" value="RNA_hel_CTD"/>
</dbReference>
<dbReference type="EC" id="3.6.4.13" evidence="2"/>
<dbReference type="Pfam" id="PF07717">
    <property type="entry name" value="OB_NTP_bind"/>
    <property type="match status" value="1"/>
</dbReference>
<dbReference type="GO" id="GO:0005524">
    <property type="term" value="F:ATP binding"/>
    <property type="evidence" value="ECO:0007669"/>
    <property type="project" value="UniProtKB-KW"/>
</dbReference>
<keyword evidence="10" id="KW-0175">Coiled coil</keyword>
<gene>
    <name evidence="15" type="ORF">OCBIM_22016124mg</name>
</gene>
<dbReference type="Pfam" id="PF00270">
    <property type="entry name" value="DEAD"/>
    <property type="match status" value="1"/>
</dbReference>
<dbReference type="PROSITE" id="PS51194">
    <property type="entry name" value="HELICASE_CTER"/>
    <property type="match status" value="1"/>
</dbReference>
<evidence type="ECO:0000259" key="13">
    <source>
        <dbReference type="PROSITE" id="PS51192"/>
    </source>
</evidence>
<evidence type="ECO:0000259" key="14">
    <source>
        <dbReference type="PROSITE" id="PS51194"/>
    </source>
</evidence>
<dbReference type="InterPro" id="IPR056890">
    <property type="entry name" value="UBA_DHX29-like"/>
</dbReference>
<dbReference type="Pfam" id="PF26026">
    <property type="entry name" value="RNA_hel_CTD"/>
    <property type="match status" value="1"/>
</dbReference>
<evidence type="ECO:0000256" key="8">
    <source>
        <dbReference type="ARBA" id="ARBA00022840"/>
    </source>
</evidence>
<dbReference type="InterPro" id="IPR011709">
    <property type="entry name" value="DEAD-box_helicase_OB_fold"/>
</dbReference>
<dbReference type="SMART" id="SM00490">
    <property type="entry name" value="HELICc"/>
    <property type="match status" value="1"/>
</dbReference>
<dbReference type="Pfam" id="PF21010">
    <property type="entry name" value="HA2_C"/>
    <property type="match status" value="1"/>
</dbReference>
<dbReference type="Gene3D" id="1.20.120.1080">
    <property type="match status" value="1"/>
</dbReference>
<comment type="similarity">
    <text evidence="1">Belongs to the DEAD box helicase family. DEAH subfamily.</text>
</comment>
<evidence type="ECO:0000256" key="5">
    <source>
        <dbReference type="ARBA" id="ARBA00022741"/>
    </source>
</evidence>
<dbReference type="GO" id="GO:0003743">
    <property type="term" value="F:translation initiation factor activity"/>
    <property type="evidence" value="ECO:0007669"/>
    <property type="project" value="UniProtKB-KW"/>
</dbReference>
<dbReference type="OrthoDB" id="5600252at2759"/>
<protein>
    <recommendedName>
        <fullName evidence="2">RNA helicase</fullName>
        <ecNumber evidence="2">3.6.4.13</ecNumber>
    </recommendedName>
</protein>
<evidence type="ECO:0000256" key="12">
    <source>
        <dbReference type="SAM" id="MobiDB-lite"/>
    </source>
</evidence>
<sequence>MGKKKQKDQEKVTKSYKFTKSDNIDNSDDSTPKIILNTNMEKKLITMILDWKKSKILVKDVSERMTTKRLTDVYTCLARAGFKHNQIESAMRSTLIYGGDLVDSLDWLCLNIANDDLPSEFSEALKREEIKRRPGFKEEQVDKSQISSGYQVVEKPVQKTSENKDSRLPEGEGGKKDWVKNWIMQYAEEESDSDLEENAAPIDPNIKYKTLSSSLDSTIVLAEQAKKSGNKEKHREYSKKIRQMRLDMDELATHPDFDRKLAGISLLAPTKPEPKPSKVQPPSLTVSNASSGTGTNKALSKDSCNSDVSKSTPVTARPKSSKKASDEDLALDMLENMAIGDAPKPLPEKKKGASHIVSRSFEYTKQQWTGKSPKQFLNDWTRKNLPKSDLAHYERVHVKNFYKCKSSISKKDGSQLTVIPDILCPSVKEAEHVGSTLLLYNLCRGQPIYQLLPPPYRDLWLEWMEAERISKLRAQEINNKPRDTLVAKLLKELKLAPTLSKSKAEKPSDEHNSDDSVCDDWFLADVEDPEEIVEKPKEKKIVSKPRVNEIKDKFLKKINSKKYNEYLNQRQSLPVFAYKEDILAQIDRSKVVVIAGETGSGKSTQIPHFLLKDRILCGETCNIICTQPRRISAVSLANRVSQELGDDLPGSPDSFCGYKIRFESKCCPTTCLTYCTTGVVLRQLHSDPSFKNVTHILVDEVHERTVQSDFLLIILKRLLESRDDIKVILMSATIDCNRLSDYFNHCPIIKIPGRTFPVDIFYLEDIIEMNNYVLEEDSPYCIPAAMLRDEQKTSVEITGTGGTKQKTDLYWSKEDIIDTSGLDRDKYSKHTRLTVTRMKPYKINLDLILHLLNYIDEHGEITDGAILIFLPGLANIQELYELLQSDRKFANPRRFKVLALHSVLSSEDQSSAFLSPPKGIRKIVLSTNIAETGVTIPDVVYVIDAGKVKENRYVESSRMNALEEVFVSKASAKQRSGRAGRVRNGICYRLYTKDNYMKLREFTVPELLRVALEELCLHIMKCNLSKPEEFLQLALDPPQLQSVSRAMMILEEVGACEGEVLTPLGHHLAALPVHVSIGKMLIFGAMFGCLEPAAVIAAAVSGKSPFVVPLEKRSEANMAKQNLSTACSDHLTIYNAYSRWKTARKAGFQAENAFCMQNYLKRKSLIEIENVKTDLIKLIKSIGFLSQQDEKLLTNPNSVDGVHLNPKSCAVIKAVILAGLYPNVAKVCSEKDPDGTSRICGAETPQGHAFIHPSSVNRTLQAQGYMLYQEKTKQSQVYLRDCTLVSPFPLLLFGHNVVVQHIQQTVSVDKWIVFKSRARTAVIFKELRNLLNELLKQKLDDPKADFYQDKSILSVIDLLQADIC</sequence>
<evidence type="ECO:0000256" key="1">
    <source>
        <dbReference type="ARBA" id="ARBA00008792"/>
    </source>
</evidence>
<dbReference type="GO" id="GO:0016787">
    <property type="term" value="F:hydrolase activity"/>
    <property type="evidence" value="ECO:0007669"/>
    <property type="project" value="UniProtKB-KW"/>
</dbReference>